<dbReference type="eggNOG" id="COG2335">
    <property type="taxonomic scope" value="Bacteria"/>
</dbReference>
<name>U5DEK5_9CHRO</name>
<dbReference type="InterPro" id="IPR025478">
    <property type="entry name" value="COP23"/>
</dbReference>
<evidence type="ECO:0008006" key="5">
    <source>
        <dbReference type="Google" id="ProtNLM"/>
    </source>
</evidence>
<dbReference type="Proteomes" id="UP000016960">
    <property type="component" value="Unassembled WGS sequence"/>
</dbReference>
<sequence length="206" mass="22438">MPAYINRLSLIPIAGLTAIAIAPAAAEPPSRSGIQFRCTFDAGLPTTVAHNPSISRAMPIIRWQSQYFAESGFDNLTRCQQVTARFQQAYARGDLNYITAGVVNGLPVICATHQRGTCNHSNVLFTLEPDRNAATTLKELFAVRHQSGGPLVRGGEPTYPYIDVREALAPLATELGTQSEPTPDSWREETLDESADVPEAKPEQLF</sequence>
<organism evidence="3 4">
    <name type="scientific">Rubidibacter lacunae KORDI 51-2</name>
    <dbReference type="NCBI Taxonomy" id="582515"/>
    <lineage>
        <taxon>Bacteria</taxon>
        <taxon>Bacillati</taxon>
        <taxon>Cyanobacteriota</taxon>
        <taxon>Cyanophyceae</taxon>
        <taxon>Oscillatoriophycideae</taxon>
        <taxon>Chroococcales</taxon>
        <taxon>Aphanothecaceae</taxon>
        <taxon>Rubidibacter</taxon>
    </lineage>
</organism>
<evidence type="ECO:0000256" key="1">
    <source>
        <dbReference type="SAM" id="MobiDB-lite"/>
    </source>
</evidence>
<keyword evidence="4" id="KW-1185">Reference proteome</keyword>
<evidence type="ECO:0000256" key="2">
    <source>
        <dbReference type="SAM" id="SignalP"/>
    </source>
</evidence>
<dbReference type="OrthoDB" id="490444at2"/>
<evidence type="ECO:0000313" key="4">
    <source>
        <dbReference type="Proteomes" id="UP000016960"/>
    </source>
</evidence>
<feature type="region of interest" description="Disordered" evidence="1">
    <location>
        <begin position="172"/>
        <end position="206"/>
    </location>
</feature>
<accession>U5DEK5</accession>
<protein>
    <recommendedName>
        <fullName evidence="5">Circadian oscillating protein COP23</fullName>
    </recommendedName>
</protein>
<comment type="caution">
    <text evidence="3">The sequence shown here is derived from an EMBL/GenBank/DDBJ whole genome shotgun (WGS) entry which is preliminary data.</text>
</comment>
<proteinExistence type="predicted"/>
<dbReference type="InParanoid" id="U5DEK5"/>
<feature type="chain" id="PRO_5004658770" description="Circadian oscillating protein COP23" evidence="2">
    <location>
        <begin position="25"/>
        <end position="206"/>
    </location>
</feature>
<evidence type="ECO:0000313" key="3">
    <source>
        <dbReference type="EMBL" id="ERN40046.1"/>
    </source>
</evidence>
<dbReference type="STRING" id="582515.KR51_00033250"/>
<gene>
    <name evidence="3" type="ORF">KR51_00033250</name>
</gene>
<dbReference type="AlphaFoldDB" id="U5DEK5"/>
<dbReference type="EMBL" id="ASSJ01000081">
    <property type="protein sequence ID" value="ERN40046.1"/>
    <property type="molecule type" value="Genomic_DNA"/>
</dbReference>
<feature type="signal peptide" evidence="2">
    <location>
        <begin position="1"/>
        <end position="24"/>
    </location>
</feature>
<reference evidence="3 4" key="1">
    <citation type="submission" date="2013-05" db="EMBL/GenBank/DDBJ databases">
        <title>Draft genome sequence of Rubidibacter lacunae KORDI 51-2.</title>
        <authorList>
            <person name="Choi D.H."/>
            <person name="Noh J.H."/>
            <person name="Kwon K.-K."/>
            <person name="Lee J.-H."/>
            <person name="Ryu J.-Y."/>
        </authorList>
    </citation>
    <scope>NUCLEOTIDE SEQUENCE [LARGE SCALE GENOMIC DNA]</scope>
    <source>
        <strain evidence="3 4">KORDI 51-2</strain>
    </source>
</reference>
<dbReference type="Pfam" id="PF14218">
    <property type="entry name" value="COP23"/>
    <property type="match status" value="1"/>
</dbReference>
<keyword evidence="2" id="KW-0732">Signal</keyword>
<dbReference type="RefSeq" id="WP_022608937.1">
    <property type="nucleotide sequence ID" value="NZ_ASSJ01000081.1"/>
</dbReference>